<reference evidence="5 6" key="1">
    <citation type="submission" date="2017-10" db="EMBL/GenBank/DDBJ databases">
        <title>Comparative genomics in systemic dimorphic fungi from Ajellomycetaceae.</title>
        <authorList>
            <person name="Munoz J.F."/>
            <person name="Mcewen J.G."/>
            <person name="Clay O.K."/>
            <person name="Cuomo C.A."/>
        </authorList>
    </citation>
    <scope>NUCLEOTIDE SEQUENCE [LARGE SCALE GENOMIC DNA]</scope>
    <source>
        <strain evidence="5 6">UAMH7299</strain>
    </source>
</reference>
<evidence type="ECO:0000313" key="6">
    <source>
        <dbReference type="Proteomes" id="UP000224634"/>
    </source>
</evidence>
<keyword evidence="4" id="KW-0472">Membrane</keyword>
<dbReference type="AlphaFoldDB" id="A0A2B7YSB0"/>
<keyword evidence="4" id="KW-1133">Transmembrane helix</keyword>
<evidence type="ECO:0008006" key="7">
    <source>
        <dbReference type="Google" id="ProtNLM"/>
    </source>
</evidence>
<evidence type="ECO:0000256" key="1">
    <source>
        <dbReference type="ARBA" id="ARBA00004685"/>
    </source>
</evidence>
<dbReference type="InterPro" id="IPR021765">
    <property type="entry name" value="UstYa-like"/>
</dbReference>
<dbReference type="PANTHER" id="PTHR33365">
    <property type="entry name" value="YALI0B05434P"/>
    <property type="match status" value="1"/>
</dbReference>
<comment type="caution">
    <text evidence="5">The sequence shown here is derived from an EMBL/GenBank/DDBJ whole genome shotgun (WGS) entry which is preliminary data.</text>
</comment>
<dbReference type="Pfam" id="PF11807">
    <property type="entry name" value="UstYa"/>
    <property type="match status" value="1"/>
</dbReference>
<feature type="transmembrane region" description="Helical" evidence="4">
    <location>
        <begin position="41"/>
        <end position="59"/>
    </location>
</feature>
<dbReference type="GO" id="GO:0016491">
    <property type="term" value="F:oxidoreductase activity"/>
    <property type="evidence" value="ECO:0007669"/>
    <property type="project" value="UniProtKB-KW"/>
</dbReference>
<keyword evidence="2" id="KW-0560">Oxidoreductase</keyword>
<evidence type="ECO:0000256" key="4">
    <source>
        <dbReference type="SAM" id="Phobius"/>
    </source>
</evidence>
<name>A0A2B7YSB0_POLH7</name>
<evidence type="ECO:0000313" key="5">
    <source>
        <dbReference type="EMBL" id="PGH23752.1"/>
    </source>
</evidence>
<gene>
    <name evidence="5" type="ORF">AJ80_02182</name>
</gene>
<dbReference type="GO" id="GO:0043386">
    <property type="term" value="P:mycotoxin biosynthetic process"/>
    <property type="evidence" value="ECO:0007669"/>
    <property type="project" value="InterPro"/>
</dbReference>
<keyword evidence="4" id="KW-0812">Transmembrane</keyword>
<proteinExistence type="inferred from homology"/>
<keyword evidence="6" id="KW-1185">Reference proteome</keyword>
<sequence length="267" mass="29899">MSFISYSRLDRVEEGSNESEDGLKGLNHRCNRRHLTDKTSVCLSLVIIFCVTGVSYLYGVQTTLRQKADGFVPYIPFPPRPVVFNPDERWSHSNPNSTALWQAQVDNGHSSSVIVENPRAYGLKKGFAGPNGRERFGLSMFHQLHCLASLRFAYYNEEADAHGHSHGPQPNEKDATSNTHIDHCFDYLRQGILCSGDLALEWLIEGSNDQVDGWGIAHNRCKDPVAIEAFISKHRASKEGINFRDTHVSRVTLGVNWVVYGGARKSI</sequence>
<dbReference type="EMBL" id="PDNA01000020">
    <property type="protein sequence ID" value="PGH23752.1"/>
    <property type="molecule type" value="Genomic_DNA"/>
</dbReference>
<dbReference type="STRING" id="1447883.A0A2B7YSB0"/>
<evidence type="ECO:0000256" key="3">
    <source>
        <dbReference type="ARBA" id="ARBA00035112"/>
    </source>
</evidence>
<comment type="pathway">
    <text evidence="1">Mycotoxin biosynthesis.</text>
</comment>
<dbReference type="OrthoDB" id="3687641at2759"/>
<dbReference type="PANTHER" id="PTHR33365:SF11">
    <property type="entry name" value="TAT PATHWAY SIGNAL SEQUENCE"/>
    <property type="match status" value="1"/>
</dbReference>
<accession>A0A2B7YSB0</accession>
<dbReference type="Proteomes" id="UP000224634">
    <property type="component" value="Unassembled WGS sequence"/>
</dbReference>
<organism evidence="5 6">
    <name type="scientific">Polytolypa hystricis (strain UAMH7299)</name>
    <dbReference type="NCBI Taxonomy" id="1447883"/>
    <lineage>
        <taxon>Eukaryota</taxon>
        <taxon>Fungi</taxon>
        <taxon>Dikarya</taxon>
        <taxon>Ascomycota</taxon>
        <taxon>Pezizomycotina</taxon>
        <taxon>Eurotiomycetes</taxon>
        <taxon>Eurotiomycetidae</taxon>
        <taxon>Onygenales</taxon>
        <taxon>Onygenales incertae sedis</taxon>
        <taxon>Polytolypa</taxon>
    </lineage>
</organism>
<evidence type="ECO:0000256" key="2">
    <source>
        <dbReference type="ARBA" id="ARBA00023002"/>
    </source>
</evidence>
<comment type="similarity">
    <text evidence="3">Belongs to the ustYa family.</text>
</comment>
<protein>
    <recommendedName>
        <fullName evidence="7">Oxidase ustYa</fullName>
    </recommendedName>
</protein>